<feature type="region of interest" description="Disordered" evidence="1">
    <location>
        <begin position="607"/>
        <end position="630"/>
    </location>
</feature>
<dbReference type="GO" id="GO:0005794">
    <property type="term" value="C:Golgi apparatus"/>
    <property type="evidence" value="ECO:0007669"/>
    <property type="project" value="InterPro"/>
</dbReference>
<dbReference type="GO" id="GO:0044325">
    <property type="term" value="F:transmembrane transporter binding"/>
    <property type="evidence" value="ECO:0007669"/>
    <property type="project" value="TreeGrafter"/>
</dbReference>
<evidence type="ECO:0000259" key="2">
    <source>
        <dbReference type="PROSITE" id="PS50106"/>
    </source>
</evidence>
<dbReference type="Proteomes" id="UP001497623">
    <property type="component" value="Unassembled WGS sequence"/>
</dbReference>
<dbReference type="EMBL" id="CAXKWB010009884">
    <property type="protein sequence ID" value="CAL4096272.1"/>
    <property type="molecule type" value="Genomic_DNA"/>
</dbReference>
<reference evidence="3 4" key="1">
    <citation type="submission" date="2024-05" db="EMBL/GenBank/DDBJ databases">
        <authorList>
            <person name="Wallberg A."/>
        </authorList>
    </citation>
    <scope>NUCLEOTIDE SEQUENCE [LARGE SCALE GENOMIC DNA]</scope>
</reference>
<name>A0AAV2QPX0_MEGNR</name>
<dbReference type="GO" id="GO:0016020">
    <property type="term" value="C:membrane"/>
    <property type="evidence" value="ECO:0007669"/>
    <property type="project" value="TreeGrafter"/>
</dbReference>
<dbReference type="GO" id="GO:0030140">
    <property type="term" value="C:trans-Golgi network transport vesicle"/>
    <property type="evidence" value="ECO:0007669"/>
    <property type="project" value="TreeGrafter"/>
</dbReference>
<dbReference type="PROSITE" id="PS50106">
    <property type="entry name" value="PDZ"/>
    <property type="match status" value="1"/>
</dbReference>
<dbReference type="PANTHER" id="PTHR16528">
    <property type="entry name" value="GOLGI-ASSOCIATED PDZ AND COILED-COIL MOTIF-CONTAINING"/>
    <property type="match status" value="1"/>
</dbReference>
<proteinExistence type="predicted"/>
<evidence type="ECO:0000256" key="1">
    <source>
        <dbReference type="SAM" id="MobiDB-lite"/>
    </source>
</evidence>
<evidence type="ECO:0000313" key="3">
    <source>
        <dbReference type="EMBL" id="CAL4096272.1"/>
    </source>
</evidence>
<dbReference type="AlphaFoldDB" id="A0AAV2QPX0"/>
<evidence type="ECO:0000313" key="4">
    <source>
        <dbReference type="Proteomes" id="UP001497623"/>
    </source>
</evidence>
<protein>
    <recommendedName>
        <fullName evidence="2">PDZ domain-containing protein</fullName>
    </recommendedName>
</protein>
<comment type="caution">
    <text evidence="3">The sequence shown here is derived from an EMBL/GenBank/DDBJ whole genome shotgun (WGS) entry which is preliminary data.</text>
</comment>
<dbReference type="Gene3D" id="2.30.42.10">
    <property type="match status" value="1"/>
</dbReference>
<organism evidence="3 4">
    <name type="scientific">Meganyctiphanes norvegica</name>
    <name type="common">Northern krill</name>
    <name type="synonym">Thysanopoda norvegica</name>
    <dbReference type="NCBI Taxonomy" id="48144"/>
    <lineage>
        <taxon>Eukaryota</taxon>
        <taxon>Metazoa</taxon>
        <taxon>Ecdysozoa</taxon>
        <taxon>Arthropoda</taxon>
        <taxon>Crustacea</taxon>
        <taxon>Multicrustacea</taxon>
        <taxon>Malacostraca</taxon>
        <taxon>Eumalacostraca</taxon>
        <taxon>Eucarida</taxon>
        <taxon>Euphausiacea</taxon>
        <taxon>Euphausiidae</taxon>
        <taxon>Meganyctiphanes</taxon>
    </lineage>
</organism>
<gene>
    <name evidence="3" type="ORF">MNOR_LOCUS15654</name>
</gene>
<accession>A0AAV2QPX0</accession>
<dbReference type="Pfam" id="PF00595">
    <property type="entry name" value="PDZ"/>
    <property type="match status" value="1"/>
</dbReference>
<dbReference type="PANTHER" id="PTHR16528:SF2">
    <property type="entry name" value="GOLGI-ASSOCIATED PDZ AND COILED-COIL MOTIF-CONTAINING PROTEIN"/>
    <property type="match status" value="1"/>
</dbReference>
<feature type="domain" description="PDZ" evidence="2">
    <location>
        <begin position="273"/>
        <end position="356"/>
    </location>
</feature>
<dbReference type="InterPro" id="IPR001478">
    <property type="entry name" value="PDZ"/>
</dbReference>
<dbReference type="SMART" id="SM00228">
    <property type="entry name" value="PDZ"/>
    <property type="match status" value="1"/>
</dbReference>
<dbReference type="InterPro" id="IPR036034">
    <property type="entry name" value="PDZ_sf"/>
</dbReference>
<feature type="compositionally biased region" description="Polar residues" evidence="1">
    <location>
        <begin position="608"/>
        <end position="621"/>
    </location>
</feature>
<keyword evidence="4" id="KW-1185">Reference proteome</keyword>
<dbReference type="GO" id="GO:2000009">
    <property type="term" value="P:negative regulation of protein localization to cell surface"/>
    <property type="evidence" value="ECO:0007669"/>
    <property type="project" value="TreeGrafter"/>
</dbReference>
<dbReference type="InterPro" id="IPR038879">
    <property type="entry name" value="GOPC"/>
</dbReference>
<feature type="non-terminal residue" evidence="3">
    <location>
        <position position="653"/>
    </location>
</feature>
<sequence>MGVLRAPNLTIFCWPNLIRKDVFDRGVAKGIYLSGEVDSCSVEENTFFQHHTKQIILLMLKMCFVGVIVKNPDHMQYNIDLEPPMICYRLDLKRSLVLELRPVLESCNMIMLKVLHVRLCPEATINMELKLAHISRQIVIVDQKDQQKIEKLRKHVPPCGRQMLKAGPKSQRKILGIKIQLHAPCTLYKYLYKVIGSLIQQIQLMGRDLHGEDHDKLWRQLEAEIHLHRHKTVVRACRSRVVQPAQLCEGASSVATSNGTKVARPSKQQEHRVVTIDKPPHEGMGMSITGGREHGVPVLISVIHPDTPASRCGQLYVGDAILSVNGQSLKEVSHSEAVDLLSTQEGKITLEAVYISEDDDDNGSLLDERDNFKYKIFDEDVVSLSSSVLMPNGRLSRASVESVRGSTDNILMDSPRRQLVLKEQSSEDEDEAKIVQNCNSVVNGHSINGINENVAEELSEVAEAETEEVNCGPSFEEDSAQLSAESSLSSVSLDEDNECNKLEKEESNVKEHIEHNNENIESTAYSELENQNICTDVPVPSKSLIDNTEDKPMSSAEVIESDTDNVSMDACRTPLEDIEDQLSTQFDIKEIAHSECHVAGAQSDIHEASSQSDIYEAGTQSDCHEPGNLERQQSVPIDYKVFWMDDLAQLKSY</sequence>
<dbReference type="SUPFAM" id="SSF50156">
    <property type="entry name" value="PDZ domain-like"/>
    <property type="match status" value="1"/>
</dbReference>